<reference evidence="3" key="1">
    <citation type="submission" date="2016-11" db="UniProtKB">
        <authorList>
            <consortium name="WormBaseParasite"/>
        </authorList>
    </citation>
    <scope>IDENTIFICATION</scope>
</reference>
<organism evidence="2 3">
    <name type="scientific">Meloidogyne hapla</name>
    <name type="common">Root-knot nematode worm</name>
    <dbReference type="NCBI Taxonomy" id="6305"/>
    <lineage>
        <taxon>Eukaryota</taxon>
        <taxon>Metazoa</taxon>
        <taxon>Ecdysozoa</taxon>
        <taxon>Nematoda</taxon>
        <taxon>Chromadorea</taxon>
        <taxon>Rhabditida</taxon>
        <taxon>Tylenchina</taxon>
        <taxon>Tylenchomorpha</taxon>
        <taxon>Tylenchoidea</taxon>
        <taxon>Meloidogynidae</taxon>
        <taxon>Meloidogyninae</taxon>
        <taxon>Meloidogyne</taxon>
    </lineage>
</organism>
<sequence>MEGPFYWNKYGNLQTNSFNDEIIVDDCPVQFNRKRIRTLERNSLSEQFNLNTQLTKKLEVSNSEKFKMKEELAELSKIKEDYNNQLEIVKQLQLEKSQNEEKLKEEIKQYNSIFNQLENLKEENKFNFEELNKFKEECKKLNKELINSKDEINKLKMEELEKNKKFNNEIEVEQTNTSLNIKISELTSKLYEFSKIVYRYVPLPNKINAISEEKTCCEKKCINGDLSNGTCISNNGYVNVQGGWKVKYYSTEKKDNIIRLYAEQSFKKDAGYDSHYSLFYYEITMIKDAKINGCALIGFEDVVKIVMDNTSREHKGFQKIDWIDGDIFGCGLVFPPKTETKILPYSFNLVESIVCKGVAANLYPDVWLQSCSLEINFGNDLEKKPFYYNVSQHI</sequence>
<accession>A0A1I8BRI4</accession>
<protein>
    <submittedName>
        <fullName evidence="3">MATH domain-containing protein</fullName>
    </submittedName>
</protein>
<dbReference type="Proteomes" id="UP000095281">
    <property type="component" value="Unplaced"/>
</dbReference>
<keyword evidence="1" id="KW-0175">Coiled coil</keyword>
<keyword evidence="2" id="KW-1185">Reference proteome</keyword>
<evidence type="ECO:0000313" key="2">
    <source>
        <dbReference type="Proteomes" id="UP000095281"/>
    </source>
</evidence>
<name>A0A1I8BRI4_MELHA</name>
<dbReference type="AlphaFoldDB" id="A0A1I8BRI4"/>
<evidence type="ECO:0000256" key="1">
    <source>
        <dbReference type="SAM" id="Coils"/>
    </source>
</evidence>
<feature type="coiled-coil region" evidence="1">
    <location>
        <begin position="65"/>
        <end position="158"/>
    </location>
</feature>
<proteinExistence type="predicted"/>
<dbReference type="WBParaSite" id="MhA1_Contig477.frz3.gene2">
    <property type="protein sequence ID" value="MhA1_Contig477.frz3.gene2"/>
    <property type="gene ID" value="MhA1_Contig477.frz3.gene2"/>
</dbReference>
<evidence type="ECO:0000313" key="3">
    <source>
        <dbReference type="WBParaSite" id="MhA1_Contig477.frz3.gene2"/>
    </source>
</evidence>